<gene>
    <name evidence="3" type="ORF">BROFUL_03312</name>
</gene>
<dbReference type="InterPro" id="IPR014960">
    <property type="entry name" value="DUF1828"/>
</dbReference>
<organism evidence="3 4">
    <name type="scientific">Candidatus Brocadia fulgida</name>
    <dbReference type="NCBI Taxonomy" id="380242"/>
    <lineage>
        <taxon>Bacteria</taxon>
        <taxon>Pseudomonadati</taxon>
        <taxon>Planctomycetota</taxon>
        <taxon>Candidatus Brocadiia</taxon>
        <taxon>Candidatus Brocadiales</taxon>
        <taxon>Candidatus Brocadiaceae</taxon>
        <taxon>Candidatus Brocadia</taxon>
    </lineage>
</organism>
<proteinExistence type="predicted"/>
<sequence>MTWIDRLIDDYYRFLRQKTVITELPSSGWIEISTPFTDVFNDTIEIYAKKSNGKIILSDDGQTLKNLELSGVEISRSQNRKEMLERILLNYGVRLEDKELLAEATESTFPQKKLNLLAAISEANDLYVLAKHTVAGLFREDVKAYLDEQGLVYTPYFLSKGSTGLEFTFDFQIAYRQTELLIKAFNTINKLNLPHFLFTWDDVKQVREKQTEKKVIGLAVINNEDREVKDEYLEALQNKGAEFILWTERNRPENIKKLKAA</sequence>
<evidence type="ECO:0000259" key="1">
    <source>
        <dbReference type="Pfam" id="PF08861"/>
    </source>
</evidence>
<accession>A0A0M2USM8</accession>
<dbReference type="EMBL" id="LAQJ01000302">
    <property type="protein sequence ID" value="KKO18001.1"/>
    <property type="molecule type" value="Genomic_DNA"/>
</dbReference>
<dbReference type="Proteomes" id="UP000034954">
    <property type="component" value="Unassembled WGS sequence"/>
</dbReference>
<reference evidence="3 4" key="1">
    <citation type="journal article" date="2013" name="BMC Microbiol.">
        <title>Identification of the type II cytochrome c maturation pathway in anammox bacteria by comparative genomics.</title>
        <authorList>
            <person name="Ferousi C."/>
            <person name="Speth D.R."/>
            <person name="Reimann J."/>
            <person name="Op den Camp H.J."/>
            <person name="Allen J.W."/>
            <person name="Keltjens J.T."/>
            <person name="Jetten M.S."/>
        </authorList>
    </citation>
    <scope>NUCLEOTIDE SEQUENCE [LARGE SCALE GENOMIC DNA]</scope>
    <source>
        <strain evidence="3">RU1</strain>
    </source>
</reference>
<dbReference type="Pfam" id="PF08862">
    <property type="entry name" value="DUF1829"/>
    <property type="match status" value="1"/>
</dbReference>
<feature type="domain" description="DUF1828" evidence="1">
    <location>
        <begin position="34"/>
        <end position="120"/>
    </location>
</feature>
<keyword evidence="4" id="KW-1185">Reference proteome</keyword>
<protein>
    <recommendedName>
        <fullName evidence="5">DUF1828 domain-containing protein</fullName>
    </recommendedName>
</protein>
<evidence type="ECO:0000313" key="4">
    <source>
        <dbReference type="Proteomes" id="UP000034954"/>
    </source>
</evidence>
<evidence type="ECO:0000259" key="2">
    <source>
        <dbReference type="Pfam" id="PF08862"/>
    </source>
</evidence>
<evidence type="ECO:0008006" key="5">
    <source>
        <dbReference type="Google" id="ProtNLM"/>
    </source>
</evidence>
<comment type="caution">
    <text evidence="3">The sequence shown here is derived from an EMBL/GenBank/DDBJ whole genome shotgun (WGS) entry which is preliminary data.</text>
</comment>
<dbReference type="AlphaFoldDB" id="A0A0M2USM8"/>
<feature type="domain" description="DUF1829" evidence="2">
    <location>
        <begin position="161"/>
        <end position="249"/>
    </location>
</feature>
<name>A0A0M2USM8_9BACT</name>
<dbReference type="Pfam" id="PF08861">
    <property type="entry name" value="DUF1828"/>
    <property type="match status" value="1"/>
</dbReference>
<evidence type="ECO:0000313" key="3">
    <source>
        <dbReference type="EMBL" id="KKO18001.1"/>
    </source>
</evidence>
<dbReference type="InterPro" id="IPR014961">
    <property type="entry name" value="DUF1829"/>
</dbReference>